<accession>V6LKX5</accession>
<dbReference type="AlphaFoldDB" id="V6LKX5"/>
<reference evidence="1 2" key="1">
    <citation type="journal article" date="2014" name="PLoS Genet.">
        <title>The Genome of Spironucleus salmonicida Highlights a Fish Pathogen Adapted to Fluctuating Environments.</title>
        <authorList>
            <person name="Xu F."/>
            <person name="Jerlstrom-Hultqvist J."/>
            <person name="Einarsson E."/>
            <person name="Astvaldsson A."/>
            <person name="Svard S.G."/>
            <person name="Andersson J.O."/>
        </authorList>
    </citation>
    <scope>NUCLEOTIDE SEQUENCE</scope>
    <source>
        <strain evidence="2">ATCC 50377</strain>
    </source>
</reference>
<proteinExistence type="predicted"/>
<reference evidence="2" key="2">
    <citation type="submission" date="2020-12" db="EMBL/GenBank/DDBJ databases">
        <title>New Spironucleus salmonicida genome in near-complete chromosomes.</title>
        <authorList>
            <person name="Xu F."/>
            <person name="Kurt Z."/>
            <person name="Jimenez-Gonzalez A."/>
            <person name="Astvaldsson A."/>
            <person name="Andersson J.O."/>
            <person name="Svard S.G."/>
        </authorList>
    </citation>
    <scope>NUCLEOTIDE SEQUENCE</scope>
    <source>
        <strain evidence="2">ATCC 50377</strain>
    </source>
</reference>
<dbReference type="EMBL" id="AUWU02000002">
    <property type="protein sequence ID" value="KAH0576284.1"/>
    <property type="molecule type" value="Genomic_DNA"/>
</dbReference>
<gene>
    <name evidence="1" type="ORF">SS50377_15694</name>
    <name evidence="2" type="ORF">SS50377_21847</name>
</gene>
<dbReference type="EMBL" id="KI546116">
    <property type="protein sequence ID" value="EST44391.1"/>
    <property type="molecule type" value="Genomic_DNA"/>
</dbReference>
<keyword evidence="3" id="KW-1185">Reference proteome</keyword>
<evidence type="ECO:0000313" key="1">
    <source>
        <dbReference type="EMBL" id="EST44391.1"/>
    </source>
</evidence>
<organism evidence="1">
    <name type="scientific">Spironucleus salmonicida</name>
    <dbReference type="NCBI Taxonomy" id="348837"/>
    <lineage>
        <taxon>Eukaryota</taxon>
        <taxon>Metamonada</taxon>
        <taxon>Diplomonadida</taxon>
        <taxon>Hexamitidae</taxon>
        <taxon>Hexamitinae</taxon>
        <taxon>Spironucleus</taxon>
    </lineage>
</organism>
<dbReference type="Proteomes" id="UP000018208">
    <property type="component" value="Unassembled WGS sequence"/>
</dbReference>
<dbReference type="VEuPathDB" id="GiardiaDB:SS50377_21847"/>
<name>V6LKX5_9EUKA</name>
<evidence type="ECO:0000313" key="2">
    <source>
        <dbReference type="EMBL" id="KAH0576284.1"/>
    </source>
</evidence>
<evidence type="ECO:0000313" key="3">
    <source>
        <dbReference type="Proteomes" id="UP000018208"/>
    </source>
</evidence>
<sequence>MHRRRLSPSFQLTFDDISSLITANRNDEAAIFQHGTIEIYNKLQIDNINFENSTILGTPAAQCDGFHSHPTCGTIIFNDSNIIMLIEDVTENHIKIIFTLLKPTGLLRKINVLVGFSLTRKVAEVEQSGKMLAGQTFASSISAGVEDKIIKNEK</sequence>
<protein>
    <submittedName>
        <fullName evidence="1">Uncharacterized protein</fullName>
    </submittedName>
</protein>